<reference evidence="3 4" key="1">
    <citation type="journal article" date="2014" name="Mol. Plant">
        <title>Chromosome Scale Genome Assembly and Transcriptome Profiling of Nannochloropsis gaditana in Nitrogen Depletion.</title>
        <authorList>
            <person name="Corteggiani Carpinelli E."/>
            <person name="Telatin A."/>
            <person name="Vitulo N."/>
            <person name="Forcato C."/>
            <person name="D'Angelo M."/>
            <person name="Schiavon R."/>
            <person name="Vezzi A."/>
            <person name="Giacometti G.M."/>
            <person name="Morosinotto T."/>
            <person name="Valle G."/>
        </authorList>
    </citation>
    <scope>NUCLEOTIDE SEQUENCE [LARGE SCALE GENOMIC DNA]</scope>
    <source>
        <strain evidence="3 4">B-31</strain>
    </source>
</reference>
<name>W7TYR3_9STRA</name>
<dbReference type="Proteomes" id="UP000019335">
    <property type="component" value="Chromosome 11"/>
</dbReference>
<sequence length="137" mass="14818">MASRLANFRNVVLMLRDLPSAVTFYGKEGLGLALTRRSDMTAEFDTGGTPLVLKVADGEAMCSTGYSPLLCFDVVDMDTTIVRLLQLGASLDGPIKYPLYGKIGMIRSPDGHMIGLFEPSIQPSSPAPPEAEDRQPR</sequence>
<dbReference type="InterPro" id="IPR029068">
    <property type="entry name" value="Glyas_Bleomycin-R_OHBP_Dase"/>
</dbReference>
<dbReference type="OrthoDB" id="10267381at2759"/>
<dbReference type="InterPro" id="IPR052164">
    <property type="entry name" value="Anthracycline_SecMetBiosynth"/>
</dbReference>
<dbReference type="InterPro" id="IPR004360">
    <property type="entry name" value="Glyas_Fos-R_dOase_dom"/>
</dbReference>
<proteinExistence type="predicted"/>
<comment type="caution">
    <text evidence="3">The sequence shown here is derived from an EMBL/GenBank/DDBJ whole genome shotgun (WGS) entry which is preliminary data.</text>
</comment>
<keyword evidence="4" id="KW-1185">Reference proteome</keyword>
<organism evidence="3 4">
    <name type="scientific">Nannochloropsis gaditana</name>
    <dbReference type="NCBI Taxonomy" id="72520"/>
    <lineage>
        <taxon>Eukaryota</taxon>
        <taxon>Sar</taxon>
        <taxon>Stramenopiles</taxon>
        <taxon>Ochrophyta</taxon>
        <taxon>Eustigmatophyceae</taxon>
        <taxon>Eustigmatales</taxon>
        <taxon>Monodopsidaceae</taxon>
        <taxon>Nannochloropsis</taxon>
    </lineage>
</organism>
<dbReference type="AlphaFoldDB" id="W7TYR3"/>
<dbReference type="Gene3D" id="3.10.180.10">
    <property type="entry name" value="2,3-Dihydroxybiphenyl 1,2-Dioxygenase, domain 1"/>
    <property type="match status" value="1"/>
</dbReference>
<protein>
    <recommendedName>
        <fullName evidence="2">VOC domain-containing protein</fullName>
    </recommendedName>
</protein>
<evidence type="ECO:0000256" key="1">
    <source>
        <dbReference type="SAM" id="MobiDB-lite"/>
    </source>
</evidence>
<feature type="region of interest" description="Disordered" evidence="1">
    <location>
        <begin position="117"/>
        <end position="137"/>
    </location>
</feature>
<evidence type="ECO:0000259" key="2">
    <source>
        <dbReference type="PROSITE" id="PS51819"/>
    </source>
</evidence>
<dbReference type="EMBL" id="AZIL01000931">
    <property type="protein sequence ID" value="EWM25524.1"/>
    <property type="molecule type" value="Genomic_DNA"/>
</dbReference>
<dbReference type="PROSITE" id="PS51819">
    <property type="entry name" value="VOC"/>
    <property type="match status" value="1"/>
</dbReference>
<gene>
    <name evidence="3" type="ORF">Naga_100032g34</name>
</gene>
<accession>W7TYR3</accession>
<dbReference type="PANTHER" id="PTHR33993">
    <property type="entry name" value="GLYOXALASE-RELATED"/>
    <property type="match status" value="1"/>
</dbReference>
<dbReference type="Pfam" id="PF00903">
    <property type="entry name" value="Glyoxalase"/>
    <property type="match status" value="1"/>
</dbReference>
<dbReference type="PANTHER" id="PTHR33993:SF14">
    <property type="entry name" value="GB|AAF24581.1"/>
    <property type="match status" value="1"/>
</dbReference>
<evidence type="ECO:0000313" key="4">
    <source>
        <dbReference type="Proteomes" id="UP000019335"/>
    </source>
</evidence>
<dbReference type="SUPFAM" id="SSF54593">
    <property type="entry name" value="Glyoxalase/Bleomycin resistance protein/Dihydroxybiphenyl dioxygenase"/>
    <property type="match status" value="1"/>
</dbReference>
<dbReference type="InterPro" id="IPR037523">
    <property type="entry name" value="VOC_core"/>
</dbReference>
<feature type="domain" description="VOC" evidence="2">
    <location>
        <begin position="7"/>
        <end position="119"/>
    </location>
</feature>
<evidence type="ECO:0000313" key="3">
    <source>
        <dbReference type="EMBL" id="EWM25524.1"/>
    </source>
</evidence>